<dbReference type="NCBIfam" id="TIGR00613">
    <property type="entry name" value="reco"/>
    <property type="match status" value="1"/>
</dbReference>
<dbReference type="GO" id="GO:0043590">
    <property type="term" value="C:bacterial nucleoid"/>
    <property type="evidence" value="ECO:0007669"/>
    <property type="project" value="TreeGrafter"/>
</dbReference>
<dbReference type="InterPro" id="IPR037278">
    <property type="entry name" value="ARFGAP/RecO"/>
</dbReference>
<dbReference type="AlphaFoldDB" id="A0A644XEZ5"/>
<gene>
    <name evidence="8" type="primary">recO_17</name>
    <name evidence="8" type="ORF">SDC9_59078</name>
</gene>
<dbReference type="Gene3D" id="1.20.1440.120">
    <property type="entry name" value="Recombination protein O, C-terminal domain"/>
    <property type="match status" value="1"/>
</dbReference>
<dbReference type="Pfam" id="PF11967">
    <property type="entry name" value="RecO_N"/>
    <property type="match status" value="1"/>
</dbReference>
<dbReference type="Gene3D" id="6.20.220.20">
    <property type="entry name" value="Recombination protein O, zinc-binding domain"/>
    <property type="match status" value="1"/>
</dbReference>
<evidence type="ECO:0000256" key="2">
    <source>
        <dbReference type="ARBA" id="ARBA00021310"/>
    </source>
</evidence>
<dbReference type="InterPro" id="IPR042242">
    <property type="entry name" value="RecO_C"/>
</dbReference>
<proteinExistence type="inferred from homology"/>
<evidence type="ECO:0000313" key="8">
    <source>
        <dbReference type="EMBL" id="MPM12724.1"/>
    </source>
</evidence>
<dbReference type="GO" id="GO:0006302">
    <property type="term" value="P:double-strand break repair"/>
    <property type="evidence" value="ECO:0007669"/>
    <property type="project" value="TreeGrafter"/>
</dbReference>
<dbReference type="InterPro" id="IPR022572">
    <property type="entry name" value="DNA_rep/recomb_RecO_N"/>
</dbReference>
<evidence type="ECO:0000256" key="5">
    <source>
        <dbReference type="ARBA" id="ARBA00023204"/>
    </source>
</evidence>
<dbReference type="EMBL" id="VSSQ01002013">
    <property type="protein sequence ID" value="MPM12724.1"/>
    <property type="molecule type" value="Genomic_DNA"/>
</dbReference>
<dbReference type="PANTHER" id="PTHR33991:SF1">
    <property type="entry name" value="DNA REPAIR PROTEIN RECO"/>
    <property type="match status" value="1"/>
</dbReference>
<dbReference type="Pfam" id="PF02565">
    <property type="entry name" value="RecO_C"/>
    <property type="match status" value="1"/>
</dbReference>
<dbReference type="SUPFAM" id="SSF50249">
    <property type="entry name" value="Nucleic acid-binding proteins"/>
    <property type="match status" value="1"/>
</dbReference>
<dbReference type="PANTHER" id="PTHR33991">
    <property type="entry name" value="DNA REPAIR PROTEIN RECO"/>
    <property type="match status" value="1"/>
</dbReference>
<evidence type="ECO:0000256" key="1">
    <source>
        <dbReference type="ARBA" id="ARBA00007452"/>
    </source>
</evidence>
<comment type="caution">
    <text evidence="8">The sequence shown here is derived from an EMBL/GenBank/DDBJ whole genome shotgun (WGS) entry which is preliminary data.</text>
</comment>
<protein>
    <recommendedName>
        <fullName evidence="2">DNA repair protein RecO</fullName>
    </recommendedName>
    <alternativeName>
        <fullName evidence="6">Recombination protein O</fullName>
    </alternativeName>
</protein>
<feature type="domain" description="DNA replication/recombination mediator RecO N-terminal" evidence="7">
    <location>
        <begin position="1"/>
        <end position="78"/>
    </location>
</feature>
<name>A0A644XEZ5_9ZZZZ</name>
<keyword evidence="3" id="KW-0227">DNA damage</keyword>
<dbReference type="InterPro" id="IPR003717">
    <property type="entry name" value="RecO"/>
</dbReference>
<dbReference type="HAMAP" id="MF_00201">
    <property type="entry name" value="RecO"/>
    <property type="match status" value="1"/>
</dbReference>
<accession>A0A644XEZ5</accession>
<keyword evidence="5" id="KW-0234">DNA repair</keyword>
<comment type="similarity">
    <text evidence="1">Belongs to the RecO family.</text>
</comment>
<evidence type="ECO:0000256" key="6">
    <source>
        <dbReference type="ARBA" id="ARBA00033409"/>
    </source>
</evidence>
<evidence type="ECO:0000256" key="3">
    <source>
        <dbReference type="ARBA" id="ARBA00022763"/>
    </source>
</evidence>
<organism evidence="8">
    <name type="scientific">bioreactor metagenome</name>
    <dbReference type="NCBI Taxonomy" id="1076179"/>
    <lineage>
        <taxon>unclassified sequences</taxon>
        <taxon>metagenomes</taxon>
        <taxon>ecological metagenomes</taxon>
    </lineage>
</organism>
<reference evidence="8" key="1">
    <citation type="submission" date="2019-08" db="EMBL/GenBank/DDBJ databases">
        <authorList>
            <person name="Kucharzyk K."/>
            <person name="Murdoch R.W."/>
            <person name="Higgins S."/>
            <person name="Loffler F."/>
        </authorList>
    </citation>
    <scope>NUCLEOTIDE SEQUENCE</scope>
</reference>
<evidence type="ECO:0000259" key="7">
    <source>
        <dbReference type="Pfam" id="PF11967"/>
    </source>
</evidence>
<keyword evidence="4" id="KW-0233">DNA recombination</keyword>
<sequence>MVSKVNGIVIKETDVGETGKRIMIITREHGKMLLSVRGAKNAKSKTMAGTQLFSYSEFSLFEGKGFYSATQADVIESFYGIRSDIDRLAYGAYILELTERTAFEDLEDIGMFELLLRTLLVLSKDSMDSINPQMIAAVFIIRLLKESGFIGELYGCQKCGNEFLNEAYLSNDGFELICCDCAKGNETYVGSGTLKAVNYIIGCRMPAIYKFNVSDEVLKQLWIFADSLRREYLGDGYKTLDYIRNMKFSY</sequence>
<dbReference type="GO" id="GO:0006310">
    <property type="term" value="P:DNA recombination"/>
    <property type="evidence" value="ECO:0007669"/>
    <property type="project" value="UniProtKB-KW"/>
</dbReference>
<evidence type="ECO:0000256" key="4">
    <source>
        <dbReference type="ARBA" id="ARBA00023172"/>
    </source>
</evidence>
<dbReference type="SUPFAM" id="SSF57863">
    <property type="entry name" value="ArfGap/RecO-like zinc finger"/>
    <property type="match status" value="1"/>
</dbReference>
<dbReference type="InterPro" id="IPR012340">
    <property type="entry name" value="NA-bd_OB-fold"/>
</dbReference>
<dbReference type="Gene3D" id="2.40.50.140">
    <property type="entry name" value="Nucleic acid-binding proteins"/>
    <property type="match status" value="1"/>
</dbReference>